<evidence type="ECO:0000313" key="1">
    <source>
        <dbReference type="EMBL" id="ALE03433.1"/>
    </source>
</evidence>
<reference evidence="1 2" key="1">
    <citation type="journal article" date="2015" name="Genome Announc.">
        <title>Complete Genome Sequence of Bartonella ancashensis Strain 20.00, Isolated from the Blood of a Patient with Verruga Peruana.</title>
        <authorList>
            <person name="Hang J."/>
            <person name="Mullins K.E."/>
            <person name="Clifford R.J."/>
            <person name="Onmus-Leone F."/>
            <person name="Yang Y."/>
            <person name="Jiang J."/>
            <person name="Leguia M."/>
            <person name="Kasper M.R."/>
            <person name="Maguina C."/>
            <person name="Lesho E.P."/>
            <person name="Jarman R.G."/>
            <person name="Richards A.L."/>
            <person name="Blazes D."/>
        </authorList>
    </citation>
    <scope>NUCLEOTIDE SEQUENCE [LARGE SCALE GENOMIC DNA]</scope>
    <source>
        <strain evidence="1 2">20.00</strain>
    </source>
</reference>
<dbReference type="Proteomes" id="UP000057213">
    <property type="component" value="Chromosome"/>
</dbReference>
<gene>
    <name evidence="1" type="ORF">PU02_0619</name>
</gene>
<name>A0A0M4L6S0_9HYPH</name>
<evidence type="ECO:0000313" key="2">
    <source>
        <dbReference type="Proteomes" id="UP000057213"/>
    </source>
</evidence>
<organism evidence="1 2">
    <name type="scientific">Bartonella ancashensis</name>
    <dbReference type="NCBI Taxonomy" id="1318743"/>
    <lineage>
        <taxon>Bacteria</taxon>
        <taxon>Pseudomonadati</taxon>
        <taxon>Pseudomonadota</taxon>
        <taxon>Alphaproteobacteria</taxon>
        <taxon>Hyphomicrobiales</taxon>
        <taxon>Bartonellaceae</taxon>
        <taxon>Bartonella</taxon>
    </lineage>
</organism>
<proteinExistence type="predicted"/>
<dbReference type="AlphaFoldDB" id="A0A0M4L6S0"/>
<protein>
    <submittedName>
        <fullName evidence="1">Uncharacterized protein</fullName>
    </submittedName>
</protein>
<sequence>MAVIEAFNEANITKTELANRIGKKKQKRDVFSIPTIQLNFKC</sequence>
<accession>A0A0M4L6S0</accession>
<dbReference type="KEGG" id="banc:PU02_0619"/>
<dbReference type="EMBL" id="CP010401">
    <property type="protein sequence ID" value="ALE03433.1"/>
    <property type="molecule type" value="Genomic_DNA"/>
</dbReference>
<dbReference type="PATRIC" id="fig|1318743.3.peg.632"/>
<keyword evidence="2" id="KW-1185">Reference proteome</keyword>